<dbReference type="RefSeq" id="WP_066409031.1">
    <property type="nucleotide sequence ID" value="NZ_FKBS01000008.1"/>
</dbReference>
<sequence>MTKQQPFNEDMAALKQRVSIAETFGWAVVSGLTATVWREKGEDALNKVWRRLMAAEQKERFVAALEKLGIVGDTPAVTAAKYHYFSNSIGGLNMQYIEESPRKVWIRYLPPWGSYPGISALAVPSSVRRTILTTWHPRNGELLGCPRLGWVATKFVVEGHPYDEGYFYEYDHDLSSDERFVVRHEDKTPEFDAARAPRLDPVLWPEARIMKGSANYASDYVKHAVETVVEHFGLAAATDMLRATMKTLAIQFVGNVRGLTGSTGNDVAALAGSYATILRAFKNDVRWESTGQDTAELEFSSLAPFPYPDSEAMREAVFAYFHMGVRVANGHILLERRRDCATARERWVFTDTKQWLW</sequence>
<evidence type="ECO:0000313" key="2">
    <source>
        <dbReference type="Proteomes" id="UP000077037"/>
    </source>
</evidence>
<dbReference type="EMBL" id="FKBS01000008">
    <property type="protein sequence ID" value="SAI01384.1"/>
    <property type="molecule type" value="Genomic_DNA"/>
</dbReference>
<dbReference type="AlphaFoldDB" id="A0A157LY58"/>
<name>A0A157LY58_9BORD</name>
<reference evidence="1 2" key="1">
    <citation type="submission" date="2016-03" db="EMBL/GenBank/DDBJ databases">
        <authorList>
            <consortium name="Pathogen Informatics"/>
        </authorList>
    </citation>
    <scope>NUCLEOTIDE SEQUENCE [LARGE SCALE GENOMIC DNA]</scope>
    <source>
        <strain evidence="1 2">NCTC13364</strain>
    </source>
</reference>
<proteinExistence type="predicted"/>
<gene>
    <name evidence="1" type="ORF">SAMEA1982600_00929</name>
</gene>
<evidence type="ECO:0000313" key="1">
    <source>
        <dbReference type="EMBL" id="SAI01384.1"/>
    </source>
</evidence>
<dbReference type="OrthoDB" id="5175610at2"/>
<organism evidence="1 2">
    <name type="scientific">Bordetella ansorpii</name>
    <dbReference type="NCBI Taxonomy" id="288768"/>
    <lineage>
        <taxon>Bacteria</taxon>
        <taxon>Pseudomonadati</taxon>
        <taxon>Pseudomonadota</taxon>
        <taxon>Betaproteobacteria</taxon>
        <taxon>Burkholderiales</taxon>
        <taxon>Alcaligenaceae</taxon>
        <taxon>Bordetella</taxon>
    </lineage>
</organism>
<protein>
    <submittedName>
        <fullName evidence="1">Uncharacterized protein</fullName>
    </submittedName>
</protein>
<accession>A0A157LY58</accession>
<dbReference type="Proteomes" id="UP000077037">
    <property type="component" value="Unassembled WGS sequence"/>
</dbReference>